<dbReference type="InterPro" id="IPR043128">
    <property type="entry name" value="Rev_trsase/Diguanyl_cyclase"/>
</dbReference>
<reference evidence="2 3" key="1">
    <citation type="submission" date="2015-11" db="EMBL/GenBank/DDBJ databases">
        <title>Genomic Taxonomy of the Vibrionaceae.</title>
        <authorList>
            <person name="Gomez-Gil B."/>
            <person name="Enciso-Ibarra J."/>
        </authorList>
    </citation>
    <scope>NUCLEOTIDE SEQUENCE [LARGE SCALE GENOMIC DNA]</scope>
    <source>
        <strain evidence="2 3">CAIM 912</strain>
    </source>
</reference>
<dbReference type="EMBL" id="LNTY01000055">
    <property type="protein sequence ID" value="KXF80322.1"/>
    <property type="molecule type" value="Genomic_DNA"/>
</dbReference>
<keyword evidence="3" id="KW-1185">Reference proteome</keyword>
<dbReference type="InterPro" id="IPR000160">
    <property type="entry name" value="GGDEF_dom"/>
</dbReference>
<dbReference type="AlphaFoldDB" id="A0A135I4E9"/>
<evidence type="ECO:0000313" key="2">
    <source>
        <dbReference type="EMBL" id="KXF80322.1"/>
    </source>
</evidence>
<accession>A0A135I4E9</accession>
<proteinExistence type="predicted"/>
<feature type="domain" description="GGDEF" evidence="1">
    <location>
        <begin position="1"/>
        <end position="46"/>
    </location>
</feature>
<evidence type="ECO:0000259" key="1">
    <source>
        <dbReference type="PROSITE" id="PS50887"/>
    </source>
</evidence>
<dbReference type="PROSITE" id="PS50887">
    <property type="entry name" value="GGDEF"/>
    <property type="match status" value="1"/>
</dbReference>
<sequence>MTASIGAIMVDEYLPNMRLDVLIHYADSLMYQAKRAGRNKAVIARYSKISARLSSEPAF</sequence>
<name>A0A135I4E9_9GAMM</name>
<dbReference type="Gene3D" id="3.30.70.270">
    <property type="match status" value="1"/>
</dbReference>
<protein>
    <recommendedName>
        <fullName evidence="1">GGDEF domain-containing protein</fullName>
    </recommendedName>
</protein>
<dbReference type="RefSeq" id="WP_067419549.1">
    <property type="nucleotide sequence ID" value="NZ_LNTY01000055.1"/>
</dbReference>
<dbReference type="SUPFAM" id="SSF55073">
    <property type="entry name" value="Nucleotide cyclase"/>
    <property type="match status" value="1"/>
</dbReference>
<evidence type="ECO:0000313" key="3">
    <source>
        <dbReference type="Proteomes" id="UP000070529"/>
    </source>
</evidence>
<comment type="caution">
    <text evidence="2">The sequence shown here is derived from an EMBL/GenBank/DDBJ whole genome shotgun (WGS) entry which is preliminary data.</text>
</comment>
<gene>
    <name evidence="2" type="ORF">ATN88_10895</name>
</gene>
<dbReference type="Proteomes" id="UP000070529">
    <property type="component" value="Unassembled WGS sequence"/>
</dbReference>
<dbReference type="InterPro" id="IPR029787">
    <property type="entry name" value="Nucleotide_cyclase"/>
</dbReference>
<dbReference type="STRING" id="294935.ATN88_10895"/>
<organism evidence="2 3">
    <name type="scientific">Enterovibrio coralii</name>
    <dbReference type="NCBI Taxonomy" id="294935"/>
    <lineage>
        <taxon>Bacteria</taxon>
        <taxon>Pseudomonadati</taxon>
        <taxon>Pseudomonadota</taxon>
        <taxon>Gammaproteobacteria</taxon>
        <taxon>Vibrionales</taxon>
        <taxon>Vibrionaceae</taxon>
        <taxon>Enterovibrio</taxon>
    </lineage>
</organism>